<accession>A0A412EZR0</accession>
<dbReference type="Proteomes" id="UP000283652">
    <property type="component" value="Unassembled WGS sequence"/>
</dbReference>
<evidence type="ECO:0000313" key="2">
    <source>
        <dbReference type="Proteomes" id="UP000283652"/>
    </source>
</evidence>
<sequence length="468" mass="55667">MNLKETLFEFEKKYPFLYEIEVKGVPIYTCFRDMVLLILDGKSTEKSNDFEIEKGRIYPKRIIDSYMKLKKLKNAKTLVFSSSMFRRDYGRNLAAEYLMDKYPETVVYEWPSRSDAYDAAYFGDLQRKCYCPLDFYIFIYKIYKRIYKKKMLVIEEKCRANLKRSFSKTTYSANICEQEAIKYLIREMPILYAETVISQKIFGKLFNKYSSIKYVIDFWGSARENIIPVLPGEFEAIELQHGIITEIHPGYIYPAEAKHKCKSFFERTILVYGEATKKILTEKSIFDKSKVEVIGNPRIHKYKQEFKVSDEKRQYILFTSQPFEQDVAGSKYYDEIIPYLQNIQRQLNREERWKSYQLGIKLHPRENNGVKKRYETSIPGCVVFDNATQLYELLEKSFLHITATSTTLYEAALFDTPTILLPYQGYIDEEIYGFQVRHYSEELPEELLISEKYKEYLIYLKNKTLEYM</sequence>
<evidence type="ECO:0000313" key="1">
    <source>
        <dbReference type="EMBL" id="RGR58480.1"/>
    </source>
</evidence>
<proteinExistence type="predicted"/>
<protein>
    <recommendedName>
        <fullName evidence="3">Capsule polysaccharide biosynthesis protein</fullName>
    </recommendedName>
</protein>
<dbReference type="EMBL" id="QRUK01000016">
    <property type="protein sequence ID" value="RGR58480.1"/>
    <property type="molecule type" value="Genomic_DNA"/>
</dbReference>
<organism evidence="1 2">
    <name type="scientific">Dorea formicigenerans</name>
    <dbReference type="NCBI Taxonomy" id="39486"/>
    <lineage>
        <taxon>Bacteria</taxon>
        <taxon>Bacillati</taxon>
        <taxon>Bacillota</taxon>
        <taxon>Clostridia</taxon>
        <taxon>Lachnospirales</taxon>
        <taxon>Lachnospiraceae</taxon>
        <taxon>Dorea</taxon>
    </lineage>
</organism>
<dbReference type="SUPFAM" id="SSF53756">
    <property type="entry name" value="UDP-Glycosyltransferase/glycogen phosphorylase"/>
    <property type="match status" value="1"/>
</dbReference>
<reference evidence="1 2" key="1">
    <citation type="submission" date="2018-08" db="EMBL/GenBank/DDBJ databases">
        <title>A genome reference for cultivated species of the human gut microbiota.</title>
        <authorList>
            <person name="Zou Y."/>
            <person name="Xue W."/>
            <person name="Luo G."/>
        </authorList>
    </citation>
    <scope>NUCLEOTIDE SEQUENCE [LARGE SCALE GENOMIC DNA]</scope>
    <source>
        <strain evidence="1 2">AF25-11</strain>
    </source>
</reference>
<name>A0A412EZR0_9FIRM</name>
<gene>
    <name evidence="1" type="ORF">DWY33_09450</name>
</gene>
<comment type="caution">
    <text evidence="1">The sequence shown here is derived from an EMBL/GenBank/DDBJ whole genome shotgun (WGS) entry which is preliminary data.</text>
</comment>
<dbReference type="RefSeq" id="WP_118398677.1">
    <property type="nucleotide sequence ID" value="NZ_QRUK01000016.1"/>
</dbReference>
<dbReference type="InterPro" id="IPR043148">
    <property type="entry name" value="TagF_C"/>
</dbReference>
<dbReference type="AlphaFoldDB" id="A0A412EZR0"/>
<evidence type="ECO:0008006" key="3">
    <source>
        <dbReference type="Google" id="ProtNLM"/>
    </source>
</evidence>
<dbReference type="Gene3D" id="3.40.50.12580">
    <property type="match status" value="1"/>
</dbReference>